<evidence type="ECO:0000256" key="5">
    <source>
        <dbReference type="ARBA" id="ARBA00023150"/>
    </source>
</evidence>
<comment type="pathway">
    <text evidence="1">Cofactor biosynthesis; molybdopterin biosynthesis.</text>
</comment>
<dbReference type="EMBL" id="CP045871">
    <property type="protein sequence ID" value="QGG79512.1"/>
    <property type="molecule type" value="Genomic_DNA"/>
</dbReference>
<evidence type="ECO:0000256" key="2">
    <source>
        <dbReference type="ARBA" id="ARBA00005426"/>
    </source>
</evidence>
<dbReference type="PANTHER" id="PTHR23404">
    <property type="entry name" value="MOLYBDOPTERIN SYNTHASE RELATED"/>
    <property type="match status" value="1"/>
</dbReference>
<dbReference type="AlphaFoldDB" id="A0A5Q2QB66"/>
<protein>
    <recommendedName>
        <fullName evidence="4">Molybdopterin synthase catalytic subunit</fullName>
        <ecNumber evidence="3">2.8.1.12</ecNumber>
    </recommendedName>
    <alternativeName>
        <fullName evidence="9">MPT synthase subunit 2</fullName>
    </alternativeName>
    <alternativeName>
        <fullName evidence="7">Molybdenum cofactor biosynthesis protein E</fullName>
    </alternativeName>
    <alternativeName>
        <fullName evidence="8">Molybdopterin-converting factor large subunit</fullName>
    </alternativeName>
    <alternativeName>
        <fullName evidence="10">Molybdopterin-converting factor subunit 2</fullName>
    </alternativeName>
</protein>
<comment type="subunit">
    <text evidence="6">Heterotetramer of 2 MoaD subunits and 2 MoaE subunits. Also stable as homodimer. The enzyme changes between these two forms during catalysis.</text>
</comment>
<comment type="catalytic activity">
    <reaction evidence="11">
        <text>2 [molybdopterin-synthase sulfur-carrier protein]-C-terminal-Gly-aminoethanethioate + cyclic pyranopterin phosphate + H2O = molybdopterin + 2 [molybdopterin-synthase sulfur-carrier protein]-C-terminal Gly-Gly + 2 H(+)</text>
        <dbReference type="Rhea" id="RHEA:26333"/>
        <dbReference type="Rhea" id="RHEA-COMP:12202"/>
        <dbReference type="Rhea" id="RHEA-COMP:19907"/>
        <dbReference type="ChEBI" id="CHEBI:15377"/>
        <dbReference type="ChEBI" id="CHEBI:15378"/>
        <dbReference type="ChEBI" id="CHEBI:58698"/>
        <dbReference type="ChEBI" id="CHEBI:59648"/>
        <dbReference type="ChEBI" id="CHEBI:90778"/>
        <dbReference type="ChEBI" id="CHEBI:232372"/>
        <dbReference type="EC" id="2.8.1.12"/>
    </reaction>
</comment>
<organism evidence="12 13">
    <name type="scientific">Litorivicinus lipolyticus</name>
    <dbReference type="NCBI Taxonomy" id="418701"/>
    <lineage>
        <taxon>Bacteria</taxon>
        <taxon>Pseudomonadati</taxon>
        <taxon>Pseudomonadota</taxon>
        <taxon>Gammaproteobacteria</taxon>
        <taxon>Oceanospirillales</taxon>
        <taxon>Litorivicinaceae</taxon>
        <taxon>Litorivicinus</taxon>
    </lineage>
</organism>
<dbReference type="GO" id="GO:0030366">
    <property type="term" value="F:molybdopterin synthase activity"/>
    <property type="evidence" value="ECO:0007669"/>
    <property type="project" value="UniProtKB-EC"/>
</dbReference>
<dbReference type="RefSeq" id="WP_153713016.1">
    <property type="nucleotide sequence ID" value="NZ_CP045871.1"/>
</dbReference>
<evidence type="ECO:0000256" key="4">
    <source>
        <dbReference type="ARBA" id="ARBA00013858"/>
    </source>
</evidence>
<dbReference type="OrthoDB" id="9803224at2"/>
<evidence type="ECO:0000256" key="6">
    <source>
        <dbReference type="ARBA" id="ARBA00026066"/>
    </source>
</evidence>
<gene>
    <name evidence="12" type="ORF">GH975_02585</name>
</gene>
<evidence type="ECO:0000313" key="12">
    <source>
        <dbReference type="EMBL" id="QGG79512.1"/>
    </source>
</evidence>
<dbReference type="InterPro" id="IPR003448">
    <property type="entry name" value="Mopterin_biosynth_MoaE"/>
</dbReference>
<name>A0A5Q2QB66_9GAMM</name>
<keyword evidence="5" id="KW-0501">Molybdenum cofactor biosynthesis</keyword>
<evidence type="ECO:0000256" key="3">
    <source>
        <dbReference type="ARBA" id="ARBA00011950"/>
    </source>
</evidence>
<evidence type="ECO:0000256" key="9">
    <source>
        <dbReference type="ARBA" id="ARBA00030781"/>
    </source>
</evidence>
<dbReference type="GO" id="GO:0006777">
    <property type="term" value="P:Mo-molybdopterin cofactor biosynthetic process"/>
    <property type="evidence" value="ECO:0007669"/>
    <property type="project" value="UniProtKB-KW"/>
</dbReference>
<reference evidence="12 13" key="1">
    <citation type="submission" date="2019-11" db="EMBL/GenBank/DDBJ databases">
        <authorList>
            <person name="Khan S.A."/>
            <person name="Jeon C.O."/>
            <person name="Chun B.H."/>
        </authorList>
    </citation>
    <scope>NUCLEOTIDE SEQUENCE [LARGE SCALE GENOMIC DNA]</scope>
    <source>
        <strain evidence="12 13">IMCC 1097</strain>
    </source>
</reference>
<evidence type="ECO:0000313" key="13">
    <source>
        <dbReference type="Proteomes" id="UP000388235"/>
    </source>
</evidence>
<comment type="similarity">
    <text evidence="2">Belongs to the MoaE family.</text>
</comment>
<dbReference type="Proteomes" id="UP000388235">
    <property type="component" value="Chromosome"/>
</dbReference>
<dbReference type="SUPFAM" id="SSF54690">
    <property type="entry name" value="Molybdopterin synthase subunit MoaE"/>
    <property type="match status" value="1"/>
</dbReference>
<accession>A0A5Q2QB66</accession>
<dbReference type="Gene3D" id="3.90.1170.40">
    <property type="entry name" value="Molybdopterin biosynthesis MoaE subunit"/>
    <property type="match status" value="1"/>
</dbReference>
<proteinExistence type="inferred from homology"/>
<dbReference type="CDD" id="cd00756">
    <property type="entry name" value="MoaE"/>
    <property type="match status" value="1"/>
</dbReference>
<dbReference type="Pfam" id="PF02391">
    <property type="entry name" value="MoaE"/>
    <property type="match status" value="1"/>
</dbReference>
<dbReference type="InterPro" id="IPR036563">
    <property type="entry name" value="MoaE_sf"/>
</dbReference>
<evidence type="ECO:0000256" key="7">
    <source>
        <dbReference type="ARBA" id="ARBA00029745"/>
    </source>
</evidence>
<evidence type="ECO:0000256" key="1">
    <source>
        <dbReference type="ARBA" id="ARBA00005046"/>
    </source>
</evidence>
<sequence>MVKVQRDPFDPGALQQALTGNEAVGAVVTFTGYVRQTDTLELEHYPGMTEAVMDDLRSQAITRFSLHGAVLVHRVGPLQTNDPIVWVGVSAPHRVDAFQGAMFLMDHLKSSVPLWKKEQGQWLRPSEHDKSSIEAWS</sequence>
<keyword evidence="13" id="KW-1185">Reference proteome</keyword>
<evidence type="ECO:0000256" key="10">
    <source>
        <dbReference type="ARBA" id="ARBA00032474"/>
    </source>
</evidence>
<dbReference type="KEGG" id="llp:GH975_02585"/>
<evidence type="ECO:0000256" key="11">
    <source>
        <dbReference type="ARBA" id="ARBA00049878"/>
    </source>
</evidence>
<evidence type="ECO:0000256" key="8">
    <source>
        <dbReference type="ARBA" id="ARBA00030407"/>
    </source>
</evidence>
<dbReference type="EC" id="2.8.1.12" evidence="3"/>
<dbReference type="UniPathway" id="UPA00344"/>